<evidence type="ECO:0000313" key="4">
    <source>
        <dbReference type="WBParaSite" id="TREG1_138430.8"/>
    </source>
</evidence>
<feature type="signal peptide" evidence="1">
    <location>
        <begin position="1"/>
        <end position="28"/>
    </location>
</feature>
<feature type="chain" id="PRO_5044704842" evidence="1">
    <location>
        <begin position="29"/>
        <end position="63"/>
    </location>
</feature>
<keyword evidence="1" id="KW-0732">Signal</keyword>
<proteinExistence type="predicted"/>
<dbReference type="AlphaFoldDB" id="A0AA85J3J1"/>
<sequence>MMTMMMMKFCVLLLIIQSFTIFIKPSEAFGSEKEEKILSPAITFYDRYGENNFDRLSMIILKM</sequence>
<reference evidence="2" key="1">
    <citation type="submission" date="2022-06" db="EMBL/GenBank/DDBJ databases">
        <authorList>
            <person name="Berger JAMES D."/>
            <person name="Berger JAMES D."/>
        </authorList>
    </citation>
    <scope>NUCLEOTIDE SEQUENCE [LARGE SCALE GENOMIC DNA]</scope>
</reference>
<name>A0AA85J3J1_TRIRE</name>
<dbReference type="WBParaSite" id="TREG1_138430.2">
    <property type="protein sequence ID" value="TREG1_138430.2"/>
    <property type="gene ID" value="TREG1_138430"/>
</dbReference>
<evidence type="ECO:0000313" key="2">
    <source>
        <dbReference type="Proteomes" id="UP000050795"/>
    </source>
</evidence>
<organism evidence="2 3">
    <name type="scientific">Trichobilharzia regenti</name>
    <name type="common">Nasal bird schistosome</name>
    <dbReference type="NCBI Taxonomy" id="157069"/>
    <lineage>
        <taxon>Eukaryota</taxon>
        <taxon>Metazoa</taxon>
        <taxon>Spiralia</taxon>
        <taxon>Lophotrochozoa</taxon>
        <taxon>Platyhelminthes</taxon>
        <taxon>Trematoda</taxon>
        <taxon>Digenea</taxon>
        <taxon>Strigeidida</taxon>
        <taxon>Schistosomatoidea</taxon>
        <taxon>Schistosomatidae</taxon>
        <taxon>Trichobilharzia</taxon>
    </lineage>
</organism>
<protein>
    <submittedName>
        <fullName evidence="3 4">Uncharacterized protein</fullName>
    </submittedName>
</protein>
<keyword evidence="2" id="KW-1185">Reference proteome</keyword>
<dbReference type="WBParaSite" id="TREG1_138430.8">
    <property type="protein sequence ID" value="TREG1_138430.8"/>
    <property type="gene ID" value="TREG1_138430"/>
</dbReference>
<evidence type="ECO:0000256" key="1">
    <source>
        <dbReference type="SAM" id="SignalP"/>
    </source>
</evidence>
<dbReference type="Proteomes" id="UP000050795">
    <property type="component" value="Unassembled WGS sequence"/>
</dbReference>
<evidence type="ECO:0000313" key="3">
    <source>
        <dbReference type="WBParaSite" id="TREG1_138430.2"/>
    </source>
</evidence>
<accession>A0AA85J3J1</accession>
<reference evidence="3 4" key="2">
    <citation type="submission" date="2023-11" db="UniProtKB">
        <authorList>
            <consortium name="WormBaseParasite"/>
        </authorList>
    </citation>
    <scope>IDENTIFICATION</scope>
</reference>